<keyword evidence="1" id="KW-0812">Transmembrane</keyword>
<accession>A0A0D1BUY1</accession>
<keyword evidence="1" id="KW-1133">Transmembrane helix</keyword>
<name>A0A0D1BUY1_CLOBO</name>
<protein>
    <submittedName>
        <fullName evidence="2">Uncharacterized protein</fullName>
    </submittedName>
</protein>
<feature type="transmembrane region" description="Helical" evidence="1">
    <location>
        <begin position="46"/>
        <end position="66"/>
    </location>
</feature>
<gene>
    <name evidence="2" type="ORF">N495_11425</name>
</gene>
<dbReference type="Proteomes" id="UP000032250">
    <property type="component" value="Unassembled WGS sequence"/>
</dbReference>
<organism evidence="2 3">
    <name type="scientific">Clostridium botulinum B2 450</name>
    <dbReference type="NCBI Taxonomy" id="1379739"/>
    <lineage>
        <taxon>Bacteria</taxon>
        <taxon>Bacillati</taxon>
        <taxon>Bacillota</taxon>
        <taxon>Clostridia</taxon>
        <taxon>Eubacteriales</taxon>
        <taxon>Clostridiaceae</taxon>
        <taxon>Clostridium</taxon>
    </lineage>
</organism>
<dbReference type="PATRIC" id="fig|1379739.3.peg.2659"/>
<dbReference type="AlphaFoldDB" id="A0A0D1BUY1"/>
<dbReference type="EMBL" id="JXSU01000007">
    <property type="protein sequence ID" value="KIS24165.1"/>
    <property type="molecule type" value="Genomic_DNA"/>
</dbReference>
<dbReference type="HOGENOM" id="CLU_128087_0_0_9"/>
<reference evidence="2 3" key="1">
    <citation type="submission" date="2014-06" db="EMBL/GenBank/DDBJ databases">
        <title>Genome characterization of distinct group I Clostridium botulinum lineages.</title>
        <authorList>
            <person name="Giordani F."/>
            <person name="Anselmo A."/>
            <person name="Fillo S."/>
            <person name="Palozzi A.M."/>
            <person name="Fortunato A."/>
            <person name="Gentile B."/>
            <person name="Ciammaruconi A."/>
            <person name="Anniballi F."/>
            <person name="De Medici D."/>
            <person name="Lista F."/>
        </authorList>
    </citation>
    <scope>NUCLEOTIDE SEQUENCE [LARGE SCALE GENOMIC DNA]</scope>
    <source>
        <strain evidence="2 3">B2 450</strain>
    </source>
</reference>
<dbReference type="OrthoDB" id="1097929at2"/>
<keyword evidence="1" id="KW-0472">Membrane</keyword>
<sequence>MNNFFKKLTLKVDKRTLLLVAGLVWGFAGFKVLTLGAEGIKINNPNWIFILLFATLVFYIFFKFIFSKMFKKHTKRIINNTLEKHCIFSFFDIKSYFIMAFMIFFGITIRSLGIFPPVYLGTFYIGLGSALFMAGLSFLISSLKFENTILKYRN</sequence>
<feature type="transmembrane region" description="Helical" evidence="1">
    <location>
        <begin position="87"/>
        <end position="109"/>
    </location>
</feature>
<comment type="caution">
    <text evidence="2">The sequence shown here is derived from an EMBL/GenBank/DDBJ whole genome shotgun (WGS) entry which is preliminary data.</text>
</comment>
<evidence type="ECO:0000313" key="3">
    <source>
        <dbReference type="Proteomes" id="UP000032250"/>
    </source>
</evidence>
<dbReference type="RefSeq" id="WP_042384747.1">
    <property type="nucleotide sequence ID" value="NZ_JXSU01000007.1"/>
</dbReference>
<proteinExistence type="predicted"/>
<evidence type="ECO:0000313" key="2">
    <source>
        <dbReference type="EMBL" id="KIS24165.1"/>
    </source>
</evidence>
<evidence type="ECO:0000256" key="1">
    <source>
        <dbReference type="SAM" id="Phobius"/>
    </source>
</evidence>
<feature type="transmembrane region" description="Helical" evidence="1">
    <location>
        <begin position="121"/>
        <end position="143"/>
    </location>
</feature>